<comment type="caution">
    <text evidence="2">The sequence shown here is derived from an EMBL/GenBank/DDBJ whole genome shotgun (WGS) entry which is preliminary data.</text>
</comment>
<evidence type="ECO:0000313" key="3">
    <source>
        <dbReference type="Proteomes" id="UP000622533"/>
    </source>
</evidence>
<evidence type="ECO:0000259" key="1">
    <source>
        <dbReference type="SMART" id="SM00912"/>
    </source>
</evidence>
<dbReference type="Gene3D" id="2.160.20.10">
    <property type="entry name" value="Single-stranded right-handed beta-helix, Pectin lyase-like"/>
    <property type="match status" value="2"/>
</dbReference>
<sequence>MNYLLIFLCIFSGIIPCYLFATTPAVAQIIPDQTLPNNSIVPLNCTNCEIIGGTIVGKNLFHSFEIFSIPTNGVAYFQNTANIQNIISRVTGQSPSIIDGLIRTDAANLFFINPNGIIFGPNALLNVSGSFIASTANKIKFVDGTEFLAAPTQVNPLLTISVPVGLGFGEVPGKIINQANTLDSFYYPLGLQVSSAKTLGLIGGEVALEGGFLTTPGGRIELGSVSGNSFVNLTPIDKGWMLGYEGVQNFQDIMLSQAAYAGSSDFLGADVQIQGRRITITQSSQVNSIARTGGESGNFKIRALEELELLGTLEDFLPTGIFNQVEGEVTGEGKTLTIETRRLVVQGGAQVSTTTYGIDRGVDLSIKASESIELSGISNSPFLEEVIPSGLFARVEQTAIGNGGVLAIETGKLLVQGGAQVSTDTFGAGNAGELRVIAFESVTVEGRTPDGLKGSGLFAQVSEGATGNGGNLIINTQKLNVLGGAQISTSARSGGKGGTLTINAADSIILSGTALIAKATPDDKNRSNILVSAEPEATRDAGELNITTNTLTVENGARISADNFGSSQGGTATINVRQLLIRNGGEVRAGSFSDGSGGTLTVNATESVDVIGTGTIGGEEIPSTLFSEAQGSGRAGSLFVNTPILNVREGGEVTVSATGTGAAGNLTANANTIRLNQGKLTAETNAGEGANIRLENLEFLALQNQSLISAQAFNDASGGNISINAPDGFVVGSFNQNNDIVANAFQGKGGNININAQSIFGLAQRPSTPLNNTNDIDASSQFGLTGTVTINTPDVDPSRGLVELPSNFTDASQQIVSSCNPGSSARRSSFTLTGRGGIARSPMEPFQGEVSTARWITLDTINTRQNNNVINETPQSPTPEIVEAQGWIVDKNGTVSLVAEVPNITPSGLSVSSRVCSVK</sequence>
<dbReference type="InterPro" id="IPR011050">
    <property type="entry name" value="Pectin_lyase_fold/virulence"/>
</dbReference>
<name>A0A8J6ZLN1_DESMC</name>
<dbReference type="SMART" id="SM00912">
    <property type="entry name" value="Haemagg_act"/>
    <property type="match status" value="1"/>
</dbReference>
<dbReference type="EMBL" id="JADEXS010000188">
    <property type="protein sequence ID" value="MBE9023735.1"/>
    <property type="molecule type" value="Genomic_DNA"/>
</dbReference>
<proteinExistence type="predicted"/>
<feature type="domain" description="Filamentous haemagglutinin FhaB/tRNA nuclease CdiA-like TPS" evidence="1">
    <location>
        <begin position="31"/>
        <end position="142"/>
    </location>
</feature>
<dbReference type="InterPro" id="IPR012334">
    <property type="entry name" value="Pectin_lyas_fold"/>
</dbReference>
<protein>
    <submittedName>
        <fullName evidence="2">S-layer family protein</fullName>
    </submittedName>
</protein>
<dbReference type="Pfam" id="PF05860">
    <property type="entry name" value="TPS"/>
    <property type="match status" value="1"/>
</dbReference>
<dbReference type="NCBIfam" id="TIGR01901">
    <property type="entry name" value="adhes_NPXG"/>
    <property type="match status" value="1"/>
</dbReference>
<dbReference type="AlphaFoldDB" id="A0A8J6ZLN1"/>
<evidence type="ECO:0000313" key="2">
    <source>
        <dbReference type="EMBL" id="MBE9023735.1"/>
    </source>
</evidence>
<dbReference type="Proteomes" id="UP000622533">
    <property type="component" value="Unassembled WGS sequence"/>
</dbReference>
<accession>A0A8J6ZLN1</accession>
<dbReference type="SUPFAM" id="SSF51126">
    <property type="entry name" value="Pectin lyase-like"/>
    <property type="match status" value="3"/>
</dbReference>
<keyword evidence="3" id="KW-1185">Reference proteome</keyword>
<reference evidence="2" key="1">
    <citation type="submission" date="2020-10" db="EMBL/GenBank/DDBJ databases">
        <authorList>
            <person name="Castelo-Branco R."/>
            <person name="Eusebio N."/>
            <person name="Adriana R."/>
            <person name="Vieira A."/>
            <person name="Brugerolle De Fraissinette N."/>
            <person name="Rezende De Castro R."/>
            <person name="Schneider M.P."/>
            <person name="Vasconcelos V."/>
            <person name="Leao P.N."/>
        </authorList>
    </citation>
    <scope>NUCLEOTIDE SEQUENCE</scope>
    <source>
        <strain evidence="2">LEGE 12446</strain>
    </source>
</reference>
<dbReference type="InterPro" id="IPR008638">
    <property type="entry name" value="FhaB/CdiA-like_TPS"/>
</dbReference>
<organism evidence="2 3">
    <name type="scientific">Desmonostoc muscorum LEGE 12446</name>
    <dbReference type="NCBI Taxonomy" id="1828758"/>
    <lineage>
        <taxon>Bacteria</taxon>
        <taxon>Bacillati</taxon>
        <taxon>Cyanobacteriota</taxon>
        <taxon>Cyanophyceae</taxon>
        <taxon>Nostocales</taxon>
        <taxon>Nostocaceae</taxon>
        <taxon>Desmonostoc</taxon>
    </lineage>
</organism>
<gene>
    <name evidence="2" type="ORF">IQ276_15225</name>
</gene>
<dbReference type="RefSeq" id="WP_193917580.1">
    <property type="nucleotide sequence ID" value="NZ_JADEXS020000001.1"/>
</dbReference>